<dbReference type="InterPro" id="IPR016130">
    <property type="entry name" value="Tyr_Pase_AS"/>
</dbReference>
<dbReference type="PROSITE" id="PS50056">
    <property type="entry name" value="TYR_PHOSPHATASE_2"/>
    <property type="match status" value="1"/>
</dbReference>
<proteinExistence type="predicted"/>
<dbReference type="EMBL" id="CAJVQA010008516">
    <property type="protein sequence ID" value="CAG8672938.1"/>
    <property type="molecule type" value="Genomic_DNA"/>
</dbReference>
<dbReference type="InterPro" id="IPR026893">
    <property type="entry name" value="Tyr/Ser_Pase_IphP-type"/>
</dbReference>
<keyword evidence="3" id="KW-1185">Reference proteome</keyword>
<dbReference type="PANTHER" id="PTHR31126:SF1">
    <property type="entry name" value="TYROSINE SPECIFIC PROTEIN PHOSPHATASES DOMAIN-CONTAINING PROTEIN"/>
    <property type="match status" value="1"/>
</dbReference>
<dbReference type="Proteomes" id="UP000789759">
    <property type="component" value="Unassembled WGS sequence"/>
</dbReference>
<gene>
    <name evidence="2" type="ORF">CPELLU_LOCUS10369</name>
</gene>
<dbReference type="InterPro" id="IPR000387">
    <property type="entry name" value="Tyr_Pase_dom"/>
</dbReference>
<reference evidence="2" key="1">
    <citation type="submission" date="2021-06" db="EMBL/GenBank/DDBJ databases">
        <authorList>
            <person name="Kallberg Y."/>
            <person name="Tangrot J."/>
            <person name="Rosling A."/>
        </authorList>
    </citation>
    <scope>NUCLEOTIDE SEQUENCE</scope>
    <source>
        <strain evidence="2">FL966</strain>
    </source>
</reference>
<organism evidence="2 3">
    <name type="scientific">Cetraspora pellucida</name>
    <dbReference type="NCBI Taxonomy" id="1433469"/>
    <lineage>
        <taxon>Eukaryota</taxon>
        <taxon>Fungi</taxon>
        <taxon>Fungi incertae sedis</taxon>
        <taxon>Mucoromycota</taxon>
        <taxon>Glomeromycotina</taxon>
        <taxon>Glomeromycetes</taxon>
        <taxon>Diversisporales</taxon>
        <taxon>Gigasporaceae</taxon>
        <taxon>Cetraspora</taxon>
    </lineage>
</organism>
<dbReference type="PROSITE" id="PS00383">
    <property type="entry name" value="TYR_PHOSPHATASE_1"/>
    <property type="match status" value="1"/>
</dbReference>
<evidence type="ECO:0000313" key="3">
    <source>
        <dbReference type="Proteomes" id="UP000789759"/>
    </source>
</evidence>
<dbReference type="PANTHER" id="PTHR31126">
    <property type="entry name" value="TYROSINE-PROTEIN PHOSPHATASE"/>
    <property type="match status" value="1"/>
</dbReference>
<feature type="domain" description="Tyrosine specific protein phosphatases" evidence="1">
    <location>
        <begin position="160"/>
        <end position="193"/>
    </location>
</feature>
<name>A0A9N9EE21_9GLOM</name>
<comment type="caution">
    <text evidence="2">The sequence shown here is derived from an EMBL/GenBank/DDBJ whole genome shotgun (WGS) entry which is preliminary data.</text>
</comment>
<accession>A0A9N9EE21</accession>
<evidence type="ECO:0000313" key="2">
    <source>
        <dbReference type="EMBL" id="CAG8672938.1"/>
    </source>
</evidence>
<dbReference type="Pfam" id="PF13350">
    <property type="entry name" value="Y_phosphatase3"/>
    <property type="match status" value="1"/>
</dbReference>
<dbReference type="InterPro" id="IPR029021">
    <property type="entry name" value="Prot-tyrosine_phosphatase-like"/>
</dbReference>
<dbReference type="GO" id="GO:0004721">
    <property type="term" value="F:phosphoprotein phosphatase activity"/>
    <property type="evidence" value="ECO:0007669"/>
    <property type="project" value="InterPro"/>
</dbReference>
<evidence type="ECO:0000259" key="1">
    <source>
        <dbReference type="PROSITE" id="PS50056"/>
    </source>
</evidence>
<dbReference type="Gene3D" id="3.90.190.10">
    <property type="entry name" value="Protein tyrosine phosphatase superfamily"/>
    <property type="match status" value="1"/>
</dbReference>
<dbReference type="OrthoDB" id="9988524at2759"/>
<sequence>MKSILNFRDVGEPVGANDQNNTEALKKGLLFRSAEPDKATKEDIEQLLNFNIHTIVDLRARKYESQQKSTLTTNFPMVKYPRGDHTNCTIRKTVNINLMERKIRRNYISKTSFYDKLKIIGYLASCQKMNAVRTVYRHLVPRGLTGMYTDWLNFSGDQICKVLELMTDEANLPILIHCKHGKDRTGVIVALVLSICGVEEETIVHEYSVSQVGLASIHTSVVDDFKKLGLAGEFVSAPPDAMRNMLKYIKQKHGSTENYLVGIGFDLDKQKLIRKNFLI</sequence>
<protein>
    <submittedName>
        <fullName evidence="2">4256_t:CDS:1</fullName>
    </submittedName>
</protein>
<dbReference type="AlphaFoldDB" id="A0A9N9EE21"/>
<dbReference type="SUPFAM" id="SSF52799">
    <property type="entry name" value="(Phosphotyrosine protein) phosphatases II"/>
    <property type="match status" value="1"/>
</dbReference>